<evidence type="ECO:0000313" key="4">
    <source>
        <dbReference type="Proteomes" id="UP000321204"/>
    </source>
</evidence>
<dbReference type="PANTHER" id="PTHR34580">
    <property type="match status" value="1"/>
</dbReference>
<dbReference type="InterPro" id="IPR051534">
    <property type="entry name" value="CBASS_pafABC_assoc_protein"/>
</dbReference>
<dbReference type="Pfam" id="PF13280">
    <property type="entry name" value="WYL"/>
    <property type="match status" value="1"/>
</dbReference>
<evidence type="ECO:0000259" key="1">
    <source>
        <dbReference type="Pfam" id="PF13280"/>
    </source>
</evidence>
<dbReference type="Pfam" id="PF25583">
    <property type="entry name" value="WCX"/>
    <property type="match status" value="1"/>
</dbReference>
<dbReference type="RefSeq" id="WP_146783677.1">
    <property type="nucleotide sequence ID" value="NZ_BAABIO010000006.1"/>
</dbReference>
<feature type="domain" description="WCX" evidence="2">
    <location>
        <begin position="254"/>
        <end position="322"/>
    </location>
</feature>
<sequence>MPKVKDFYHRIEIIDECFRQKGKKWSIDALLKAVNQKLLDRYDDTVSKRTVQYALDYLINEKAAPIKKAKQGAKVYYFYDDANYSIKTLPLTDEEIVLLKDAVELIKQIGSASIAQDLVSVIAKLENTIAKNPIADRTIIQFERQTTATGLEFMDDLFTGVKEKIVLKITYQPFGKEPYDQLVHPYLLKEYRNRWFLIARDDKHNTLCNLALDRMKSVKPTKGAFTENDLFDPATYFNNLIGVTFPLDEAVSNIVLKVKKAQAPYITSKPIHFTQETEGPFSDGSILVKLKLINNYELRSVLLSYGADIEVLEPESLREQIKLIFQTGNLIYE</sequence>
<dbReference type="KEGG" id="fgg:FSB75_04975"/>
<gene>
    <name evidence="3" type="ORF">FSB75_04975</name>
</gene>
<dbReference type="InterPro" id="IPR026881">
    <property type="entry name" value="WYL_dom"/>
</dbReference>
<keyword evidence="4" id="KW-1185">Reference proteome</keyword>
<dbReference type="OrthoDB" id="43316at2"/>
<dbReference type="PANTHER" id="PTHR34580:SF9">
    <property type="entry name" value="SLL5097 PROTEIN"/>
    <property type="match status" value="1"/>
</dbReference>
<reference evidence="3 4" key="1">
    <citation type="journal article" date="2015" name="Int. J. Syst. Evol. Microbiol.">
        <title>Flavisolibacter ginsenosidimutans sp. nov., with ginsenoside-converting activity isolated from soil used for cultivating ginseng.</title>
        <authorList>
            <person name="Zhao Y."/>
            <person name="Liu Q."/>
            <person name="Kang M.S."/>
            <person name="Jin F."/>
            <person name="Yu H."/>
            <person name="Im W.T."/>
        </authorList>
    </citation>
    <scope>NUCLEOTIDE SEQUENCE [LARGE SCALE GENOMIC DNA]</scope>
    <source>
        <strain evidence="3 4">Gsoil 636</strain>
    </source>
</reference>
<evidence type="ECO:0000259" key="2">
    <source>
        <dbReference type="Pfam" id="PF25583"/>
    </source>
</evidence>
<dbReference type="AlphaFoldDB" id="A0A5B8UG07"/>
<dbReference type="EMBL" id="CP042433">
    <property type="protein sequence ID" value="QEC55285.1"/>
    <property type="molecule type" value="Genomic_DNA"/>
</dbReference>
<dbReference type="Proteomes" id="UP000321204">
    <property type="component" value="Chromosome"/>
</dbReference>
<protein>
    <submittedName>
        <fullName evidence="3">WYL domain-containing protein</fullName>
    </submittedName>
</protein>
<name>A0A5B8UG07_9BACT</name>
<accession>A0A5B8UG07</accession>
<dbReference type="InterPro" id="IPR057727">
    <property type="entry name" value="WCX_dom"/>
</dbReference>
<evidence type="ECO:0000313" key="3">
    <source>
        <dbReference type="EMBL" id="QEC55285.1"/>
    </source>
</evidence>
<proteinExistence type="predicted"/>
<organism evidence="3 4">
    <name type="scientific">Flavisolibacter ginsenosidimutans</name>
    <dbReference type="NCBI Taxonomy" id="661481"/>
    <lineage>
        <taxon>Bacteria</taxon>
        <taxon>Pseudomonadati</taxon>
        <taxon>Bacteroidota</taxon>
        <taxon>Chitinophagia</taxon>
        <taxon>Chitinophagales</taxon>
        <taxon>Chitinophagaceae</taxon>
        <taxon>Flavisolibacter</taxon>
    </lineage>
</organism>
<dbReference type="PROSITE" id="PS52050">
    <property type="entry name" value="WYL"/>
    <property type="match status" value="1"/>
</dbReference>
<feature type="domain" description="WYL" evidence="1">
    <location>
        <begin position="153"/>
        <end position="219"/>
    </location>
</feature>